<evidence type="ECO:0000256" key="1">
    <source>
        <dbReference type="SAM" id="Phobius"/>
    </source>
</evidence>
<name>A0A9D5WX28_9BACT</name>
<gene>
    <name evidence="2" type="ORF">HXN55_09395</name>
</gene>
<comment type="caution">
    <text evidence="2">The sequence shown here is derived from an EMBL/GenBank/DDBJ whole genome shotgun (WGS) entry which is preliminary data.</text>
</comment>
<feature type="transmembrane region" description="Helical" evidence="1">
    <location>
        <begin position="82"/>
        <end position="101"/>
    </location>
</feature>
<keyword evidence="1" id="KW-0812">Transmembrane</keyword>
<keyword evidence="1" id="KW-0472">Membrane</keyword>
<protein>
    <submittedName>
        <fullName evidence="2">Uncharacterized protein</fullName>
    </submittedName>
</protein>
<dbReference type="Proteomes" id="UP000787419">
    <property type="component" value="Unassembled WGS sequence"/>
</dbReference>
<dbReference type="RefSeq" id="WP_278490996.1">
    <property type="nucleotide sequence ID" value="NZ_CAJZDG010000166.1"/>
</dbReference>
<sequence length="127" mass="14414">MRKVMHMLLFLLLSVMIIWTTTGFVVMRCAHTGNVTVGKMPMDDKDCGETSENHCMTVHLLKLAEVSQATQPHFDMQPMQQMLLVSLVTLLLALPALLFAASSIRLMPHCWHSPPRQYLQRLTVLLI</sequence>
<proteinExistence type="predicted"/>
<accession>A0A9D5WX28</accession>
<dbReference type="AlphaFoldDB" id="A0A9D5WX28"/>
<evidence type="ECO:0000313" key="2">
    <source>
        <dbReference type="EMBL" id="MBF1447578.1"/>
    </source>
</evidence>
<keyword evidence="1" id="KW-1133">Transmembrane helix</keyword>
<evidence type="ECO:0000313" key="3">
    <source>
        <dbReference type="Proteomes" id="UP000787419"/>
    </source>
</evidence>
<dbReference type="EMBL" id="JABZTM010000117">
    <property type="protein sequence ID" value="MBF1447578.1"/>
    <property type="molecule type" value="Genomic_DNA"/>
</dbReference>
<reference evidence="2" key="1">
    <citation type="submission" date="2020-04" db="EMBL/GenBank/DDBJ databases">
        <title>Deep metagenomics examines the oral microbiome during advanced dental caries in children, revealing novel taxa and co-occurrences with host molecules.</title>
        <authorList>
            <person name="Baker J.L."/>
            <person name="Morton J.T."/>
            <person name="Dinis M."/>
            <person name="Alvarez R."/>
            <person name="Tran N.C."/>
            <person name="Knight R."/>
            <person name="Edlund A."/>
        </authorList>
    </citation>
    <scope>NUCLEOTIDE SEQUENCE</scope>
    <source>
        <strain evidence="2">JCVI_32_bin.50</strain>
    </source>
</reference>
<organism evidence="2 3">
    <name type="scientific">Prevotella nigrescens</name>
    <dbReference type="NCBI Taxonomy" id="28133"/>
    <lineage>
        <taxon>Bacteria</taxon>
        <taxon>Pseudomonadati</taxon>
        <taxon>Bacteroidota</taxon>
        <taxon>Bacteroidia</taxon>
        <taxon>Bacteroidales</taxon>
        <taxon>Prevotellaceae</taxon>
        <taxon>Prevotella</taxon>
    </lineage>
</organism>